<evidence type="ECO:0000313" key="2">
    <source>
        <dbReference type="EMBL" id="MQM05152.1"/>
    </source>
</evidence>
<organism evidence="2 3">
    <name type="scientific">Colocasia esculenta</name>
    <name type="common">Wild taro</name>
    <name type="synonym">Arum esculentum</name>
    <dbReference type="NCBI Taxonomy" id="4460"/>
    <lineage>
        <taxon>Eukaryota</taxon>
        <taxon>Viridiplantae</taxon>
        <taxon>Streptophyta</taxon>
        <taxon>Embryophyta</taxon>
        <taxon>Tracheophyta</taxon>
        <taxon>Spermatophyta</taxon>
        <taxon>Magnoliopsida</taxon>
        <taxon>Liliopsida</taxon>
        <taxon>Araceae</taxon>
        <taxon>Aroideae</taxon>
        <taxon>Colocasieae</taxon>
        <taxon>Colocasia</taxon>
    </lineage>
</organism>
<feature type="compositionally biased region" description="Polar residues" evidence="1">
    <location>
        <begin position="1"/>
        <end position="15"/>
    </location>
</feature>
<comment type="caution">
    <text evidence="2">The sequence shown here is derived from an EMBL/GenBank/DDBJ whole genome shotgun (WGS) entry which is preliminary data.</text>
</comment>
<evidence type="ECO:0000256" key="1">
    <source>
        <dbReference type="SAM" id="MobiDB-lite"/>
    </source>
</evidence>
<feature type="compositionally biased region" description="Polar residues" evidence="1">
    <location>
        <begin position="57"/>
        <end position="84"/>
    </location>
</feature>
<feature type="region of interest" description="Disordered" evidence="1">
    <location>
        <begin position="1"/>
        <end position="110"/>
    </location>
</feature>
<dbReference type="Proteomes" id="UP000652761">
    <property type="component" value="Unassembled WGS sequence"/>
</dbReference>
<proteinExistence type="predicted"/>
<dbReference type="AlphaFoldDB" id="A0A843W5F6"/>
<reference evidence="2" key="1">
    <citation type="submission" date="2017-07" db="EMBL/GenBank/DDBJ databases">
        <title>Taro Niue Genome Assembly and Annotation.</title>
        <authorList>
            <person name="Atibalentja N."/>
            <person name="Keating K."/>
            <person name="Fields C.J."/>
        </authorList>
    </citation>
    <scope>NUCLEOTIDE SEQUENCE</scope>
    <source>
        <strain evidence="2">Niue_2</strain>
        <tissue evidence="2">Leaf</tissue>
    </source>
</reference>
<feature type="compositionally biased region" description="Polar residues" evidence="1">
    <location>
        <begin position="32"/>
        <end position="50"/>
    </location>
</feature>
<accession>A0A843W5F6</accession>
<keyword evidence="3" id="KW-1185">Reference proteome</keyword>
<name>A0A843W5F6_COLES</name>
<dbReference type="EMBL" id="NMUH01003357">
    <property type="protein sequence ID" value="MQM05152.1"/>
    <property type="molecule type" value="Genomic_DNA"/>
</dbReference>
<gene>
    <name evidence="2" type="ORF">Taro_037955</name>
</gene>
<sequence>MTRKQGQAKATQCGSKPSAYTLRDKEAHGSPEQPQDTKVSRQAPTSQTSTRSERDNQVSPRETPSNHVRSNVSPQARPPQTSTRSRAHKHNHPAPWTLHEVKKLHTLVPP</sequence>
<protein>
    <submittedName>
        <fullName evidence="2">Uncharacterized protein</fullName>
    </submittedName>
</protein>
<evidence type="ECO:0000313" key="3">
    <source>
        <dbReference type="Proteomes" id="UP000652761"/>
    </source>
</evidence>